<dbReference type="InterPro" id="IPR013507">
    <property type="entry name" value="DNA_mismatch_S5_2-like"/>
</dbReference>
<evidence type="ECO:0000313" key="6">
    <source>
        <dbReference type="EMBL" id="KAH8988557.1"/>
    </source>
</evidence>
<dbReference type="Gene3D" id="3.30.1370.100">
    <property type="entry name" value="MutL, C-terminal domain, regulatory subdomain"/>
    <property type="match status" value="1"/>
</dbReference>
<evidence type="ECO:0000259" key="4">
    <source>
        <dbReference type="SMART" id="SM00853"/>
    </source>
</evidence>
<dbReference type="GO" id="GO:0032300">
    <property type="term" value="C:mismatch repair complex"/>
    <property type="evidence" value="ECO:0007669"/>
    <property type="project" value="InterPro"/>
</dbReference>
<evidence type="ECO:0000256" key="2">
    <source>
        <dbReference type="ARBA" id="ARBA00022763"/>
    </source>
</evidence>
<dbReference type="GO" id="GO:0006298">
    <property type="term" value="P:mismatch repair"/>
    <property type="evidence" value="ECO:0007669"/>
    <property type="project" value="InterPro"/>
</dbReference>
<dbReference type="PANTHER" id="PTHR10073">
    <property type="entry name" value="DNA MISMATCH REPAIR PROTEIN MLH, PMS, MUTL"/>
    <property type="match status" value="1"/>
</dbReference>
<keyword evidence="2" id="KW-0227">DNA damage</keyword>
<dbReference type="GO" id="GO:0016887">
    <property type="term" value="F:ATP hydrolysis activity"/>
    <property type="evidence" value="ECO:0007669"/>
    <property type="project" value="InterPro"/>
</dbReference>
<dbReference type="Pfam" id="PF13589">
    <property type="entry name" value="HATPase_c_3"/>
    <property type="match status" value="1"/>
</dbReference>
<dbReference type="PROSITE" id="PS00058">
    <property type="entry name" value="DNA_MISMATCH_REPAIR_1"/>
    <property type="match status" value="1"/>
</dbReference>
<evidence type="ECO:0000256" key="1">
    <source>
        <dbReference type="ARBA" id="ARBA00006082"/>
    </source>
</evidence>
<gene>
    <name evidence="6" type="ORF">EDB92DRAFT_1800537</name>
</gene>
<dbReference type="InterPro" id="IPR042121">
    <property type="entry name" value="MutL_C_regsub"/>
</dbReference>
<dbReference type="SMART" id="SM00853">
    <property type="entry name" value="MutL_C"/>
    <property type="match status" value="1"/>
</dbReference>
<dbReference type="Gene3D" id="3.30.230.10">
    <property type="match status" value="1"/>
</dbReference>
<dbReference type="Pfam" id="PF01119">
    <property type="entry name" value="DNA_mis_repair"/>
    <property type="match status" value="1"/>
</dbReference>
<evidence type="ECO:0000259" key="5">
    <source>
        <dbReference type="SMART" id="SM01340"/>
    </source>
</evidence>
<feature type="region of interest" description="Disordered" evidence="3">
    <location>
        <begin position="371"/>
        <end position="390"/>
    </location>
</feature>
<dbReference type="SUPFAM" id="SSF54211">
    <property type="entry name" value="Ribosomal protein S5 domain 2-like"/>
    <property type="match status" value="1"/>
</dbReference>
<dbReference type="InterPro" id="IPR020568">
    <property type="entry name" value="Ribosomal_Su5_D2-typ_SF"/>
</dbReference>
<name>A0AAD4Q9E8_9AGAM</name>
<dbReference type="InterPro" id="IPR036890">
    <property type="entry name" value="HATPase_C_sf"/>
</dbReference>
<dbReference type="InterPro" id="IPR037198">
    <property type="entry name" value="MutL_C_sf"/>
</dbReference>
<dbReference type="InterPro" id="IPR038973">
    <property type="entry name" value="MutL/Mlh/Pms-like"/>
</dbReference>
<dbReference type="SMART" id="SM01340">
    <property type="entry name" value="DNA_mis_repair"/>
    <property type="match status" value="1"/>
</dbReference>
<keyword evidence="7" id="KW-1185">Reference proteome</keyword>
<dbReference type="GO" id="GO:0140664">
    <property type="term" value="F:ATP-dependent DNA damage sensor activity"/>
    <property type="evidence" value="ECO:0007669"/>
    <property type="project" value="InterPro"/>
</dbReference>
<dbReference type="InterPro" id="IPR014762">
    <property type="entry name" value="DNA_mismatch_repair_CS"/>
</dbReference>
<dbReference type="EMBL" id="JAKELL010000041">
    <property type="protein sequence ID" value="KAH8988557.1"/>
    <property type="molecule type" value="Genomic_DNA"/>
</dbReference>
<reference evidence="6" key="1">
    <citation type="submission" date="2022-01" db="EMBL/GenBank/DDBJ databases">
        <title>Comparative genomics reveals a dynamic genome evolution in the ectomycorrhizal milk-cap (Lactarius) mushrooms.</title>
        <authorList>
            <consortium name="DOE Joint Genome Institute"/>
            <person name="Lebreton A."/>
            <person name="Tang N."/>
            <person name="Kuo A."/>
            <person name="LaButti K."/>
            <person name="Drula E."/>
            <person name="Barry K."/>
            <person name="Clum A."/>
            <person name="Lipzen A."/>
            <person name="Mousain D."/>
            <person name="Ng V."/>
            <person name="Wang R."/>
            <person name="Wang X."/>
            <person name="Dai Y."/>
            <person name="Henrissat B."/>
            <person name="Grigoriev I.V."/>
            <person name="Guerin-Laguette A."/>
            <person name="Yu F."/>
            <person name="Martin F.M."/>
        </authorList>
    </citation>
    <scope>NUCLEOTIDE SEQUENCE</scope>
    <source>
        <strain evidence="6">QP</strain>
    </source>
</reference>
<evidence type="ECO:0008006" key="8">
    <source>
        <dbReference type="Google" id="ProtNLM"/>
    </source>
</evidence>
<sequence length="802" mass="89969">MTSPRPEVLHTLAEPVRTRLRSSQILTSLPQVVSELVQNALDASASHIDVGVDCQEWECWVKDDGHGISKSGLELLSKSYEAGRYNTSKAYNLSSLDDVCTFGFRGEALSSAADVSCLEISSRTTLSQQTWSIITKNGQCLFNGPAARWRMERPGTVVYLRDVFHNLPIRRNSHPRPSKTMELVCRDIETLALVFPRVSFTLSAIRRPSDVALSDRVLNIPKTSTILSAFRHINGRSLADEVDEISMSSGAMKLEGFISLRGALTKAHQYIYINRHPLSPSHHLHRNINHAFTHSSFSRRTFFAGSRRSPHKLDRKPIYALSLTIPPKDINNCLEPGKSMIHVSNENDVMAFVDSATNAFLRRHRFLSTEGMSTPQKRRKIISPDSSWDGASVTVSRQLSSSVAEVPSNASLMVHGARNFDETNETWMDPNPMLIAEKSTRHPCPRTLLSREEGEDEDASQAMVKLSRISLTAATSTDDKGEAPLWIVDALKDNSAYFVEERPIPSIPRQQLQSDFPSEYVTDEAYATRPRRLFDGSFSTLDETSTRSLQRGDISRMTVISQLDRKFIVCVVDAISESNEKSQTPDCAERMLVLVDQHAASERVRVEGYLKDLCHHFLDAGRDGGQSTFRVELEPPRPVLLSRREASILRGSTLILGRWGFGLSWPETEGRDQNTDQEVYEQVLVHSVPQVVSEKLLTGDELRNFLREHTEQSGTDDILPALGSEGQETDQDSPTWHKALRWCPKGLLELVNSRACRGAIMFNDVLSIDQCERLMSQLAETAFPFQCAHGRFVRSTDTWRTC</sequence>
<dbReference type="Gene3D" id="3.30.1540.20">
    <property type="entry name" value="MutL, C-terminal domain, dimerisation subdomain"/>
    <property type="match status" value="1"/>
</dbReference>
<dbReference type="InterPro" id="IPR002099">
    <property type="entry name" value="MutL/Mlh/PMS"/>
</dbReference>
<dbReference type="SUPFAM" id="SSF55874">
    <property type="entry name" value="ATPase domain of HSP90 chaperone/DNA topoisomerase II/histidine kinase"/>
    <property type="match status" value="1"/>
</dbReference>
<proteinExistence type="inferred from homology"/>
<dbReference type="GO" id="GO:0030983">
    <property type="term" value="F:mismatched DNA binding"/>
    <property type="evidence" value="ECO:0007669"/>
    <property type="project" value="InterPro"/>
</dbReference>
<dbReference type="GO" id="GO:0061982">
    <property type="term" value="P:meiosis I cell cycle process"/>
    <property type="evidence" value="ECO:0007669"/>
    <property type="project" value="UniProtKB-ARBA"/>
</dbReference>
<feature type="domain" description="DNA mismatch repair protein S5" evidence="5">
    <location>
        <begin position="230"/>
        <end position="362"/>
    </location>
</feature>
<dbReference type="NCBIfam" id="TIGR00585">
    <property type="entry name" value="mutl"/>
    <property type="match status" value="1"/>
</dbReference>
<feature type="domain" description="MutL C-terminal dimerisation" evidence="4">
    <location>
        <begin position="559"/>
        <end position="766"/>
    </location>
</feature>
<dbReference type="InterPro" id="IPR042120">
    <property type="entry name" value="MutL_C_dimsub"/>
</dbReference>
<protein>
    <recommendedName>
        <fullName evidence="8">MutL C-terminal dimerisation domain-containing protein</fullName>
    </recommendedName>
</protein>
<dbReference type="GO" id="GO:0005524">
    <property type="term" value="F:ATP binding"/>
    <property type="evidence" value="ECO:0007669"/>
    <property type="project" value="InterPro"/>
</dbReference>
<comment type="similarity">
    <text evidence="1">Belongs to the DNA mismatch repair MutL/HexB family.</text>
</comment>
<evidence type="ECO:0000256" key="3">
    <source>
        <dbReference type="SAM" id="MobiDB-lite"/>
    </source>
</evidence>
<dbReference type="AlphaFoldDB" id="A0AAD4Q9E8"/>
<evidence type="ECO:0000313" key="7">
    <source>
        <dbReference type="Proteomes" id="UP001201163"/>
    </source>
</evidence>
<feature type="region of interest" description="Disordered" evidence="3">
    <location>
        <begin position="715"/>
        <end position="734"/>
    </location>
</feature>
<organism evidence="6 7">
    <name type="scientific">Lactarius akahatsu</name>
    <dbReference type="NCBI Taxonomy" id="416441"/>
    <lineage>
        <taxon>Eukaryota</taxon>
        <taxon>Fungi</taxon>
        <taxon>Dikarya</taxon>
        <taxon>Basidiomycota</taxon>
        <taxon>Agaricomycotina</taxon>
        <taxon>Agaricomycetes</taxon>
        <taxon>Russulales</taxon>
        <taxon>Russulaceae</taxon>
        <taxon>Lactarius</taxon>
    </lineage>
</organism>
<dbReference type="SUPFAM" id="SSF118116">
    <property type="entry name" value="DNA mismatch repair protein MutL"/>
    <property type="match status" value="1"/>
</dbReference>
<dbReference type="InterPro" id="IPR014790">
    <property type="entry name" value="MutL_C"/>
</dbReference>
<accession>A0AAD4Q9E8</accession>
<dbReference type="Proteomes" id="UP001201163">
    <property type="component" value="Unassembled WGS sequence"/>
</dbReference>
<dbReference type="InterPro" id="IPR014721">
    <property type="entry name" value="Ribsml_uS5_D2-typ_fold_subgr"/>
</dbReference>
<dbReference type="Gene3D" id="3.30.565.10">
    <property type="entry name" value="Histidine kinase-like ATPase, C-terminal domain"/>
    <property type="match status" value="1"/>
</dbReference>
<dbReference type="PANTHER" id="PTHR10073:SF47">
    <property type="entry name" value="DNA MISMATCH REPAIR PROTEIN MLH3"/>
    <property type="match status" value="1"/>
</dbReference>
<comment type="caution">
    <text evidence="6">The sequence shown here is derived from an EMBL/GenBank/DDBJ whole genome shotgun (WGS) entry which is preliminary data.</text>
</comment>